<dbReference type="FunFam" id="3.40.47.10:FF:000025">
    <property type="entry name" value="Chalcone synthase 2"/>
    <property type="match status" value="1"/>
</dbReference>
<keyword evidence="3" id="KW-0012">Acyltransferase</keyword>
<sequence>MAPPPHVDCRACPAGVNGTNAGGRHGQPGQGPASVLAMGSATPPHIFLQKDYPDFFFRVTQSDHMTDLKRKFERICERSNIRKRHLYLTEELLRSNPSMCEHWGESFDVRQQYMLKEIPRLGSEAAEKALAEWGRPRSSVTHVVFCSTGGMDLPGADLAMSKLLGLMPTVRRVMLYSQGCFGGGTSLRVAKDLAENNNGARVLVVCSEITAITFRGPNEEQVDSLVGQALFSDGAAALVVGADPIPQLERPWFQIHWAGSYIFPESEGAIAGHWKQVGLTFHLKKTVPALVAKNLPAVLADLLQNLSSVEKHKHEEFRFKQAGAYGGSVKGPNDIFWITHPGGPAILDQMELAMKLRPEKLGATRHMLAEYGNMSSASVLFIMEHMRNDSVENKKGTSGEGMQWGALVSFGPGVTCEALLLESLLVPANYMPISDHKQN</sequence>
<dbReference type="GO" id="GO:0030639">
    <property type="term" value="P:polyketide biosynthetic process"/>
    <property type="evidence" value="ECO:0007669"/>
    <property type="project" value="TreeGrafter"/>
</dbReference>
<dbReference type="PANTHER" id="PTHR11877">
    <property type="entry name" value="HYDROXYMETHYLGLUTARYL-COA SYNTHASE"/>
    <property type="match status" value="1"/>
</dbReference>
<dbReference type="Pfam" id="PF02797">
    <property type="entry name" value="Chal_sti_synt_C"/>
    <property type="match status" value="1"/>
</dbReference>
<dbReference type="PIRSF" id="PIRSF000451">
    <property type="entry name" value="PKS_III"/>
    <property type="match status" value="1"/>
</dbReference>
<dbReference type="Pfam" id="PF00195">
    <property type="entry name" value="Chal_sti_synt_N"/>
    <property type="match status" value="1"/>
</dbReference>
<dbReference type="Gene3D" id="3.40.47.10">
    <property type="match status" value="2"/>
</dbReference>
<dbReference type="FunFam" id="3.40.47.10:FF:000014">
    <property type="entry name" value="Chalcone synthase 1"/>
    <property type="match status" value="1"/>
</dbReference>
<dbReference type="InterPro" id="IPR016039">
    <property type="entry name" value="Thiolase-like"/>
</dbReference>
<dbReference type="CDD" id="cd00831">
    <property type="entry name" value="CHS_like"/>
    <property type="match status" value="1"/>
</dbReference>
<evidence type="ECO:0000256" key="3">
    <source>
        <dbReference type="RuleBase" id="RU003633"/>
    </source>
</evidence>
<keyword evidence="6" id="KW-0413">Isomerase</keyword>
<evidence type="ECO:0000259" key="4">
    <source>
        <dbReference type="Pfam" id="PF00195"/>
    </source>
</evidence>
<feature type="active site" description="Acyl-thioester intermediate" evidence="2">
    <location>
        <position position="180"/>
    </location>
</feature>
<dbReference type="AlphaFoldDB" id="A0A4Y6I0P0"/>
<dbReference type="GO" id="GO:0016853">
    <property type="term" value="F:isomerase activity"/>
    <property type="evidence" value="ECO:0007669"/>
    <property type="project" value="UniProtKB-KW"/>
</dbReference>
<reference evidence="6" key="1">
    <citation type="submission" date="2018-11" db="EMBL/GenBank/DDBJ databases">
        <authorList>
            <person name="Ni R."/>
        </authorList>
    </citation>
    <scope>NUCLEOTIDE SEQUENCE</scope>
</reference>
<dbReference type="InterPro" id="IPR012328">
    <property type="entry name" value="Chalcone/stilbene_synt_C"/>
</dbReference>
<gene>
    <name evidence="6" type="primary">CHS2</name>
</gene>
<feature type="domain" description="Chalcone/stilbene synthase C-terminal" evidence="5">
    <location>
        <begin position="254"/>
        <end position="424"/>
    </location>
</feature>
<proteinExistence type="evidence at transcript level"/>
<dbReference type="InterPro" id="IPR001099">
    <property type="entry name" value="Chalcone/stilbene_synt_N"/>
</dbReference>
<dbReference type="EMBL" id="MK216768">
    <property type="protein sequence ID" value="QDF63004.1"/>
    <property type="molecule type" value="mRNA"/>
</dbReference>
<dbReference type="SUPFAM" id="SSF53901">
    <property type="entry name" value="Thiolase-like"/>
    <property type="match status" value="2"/>
</dbReference>
<feature type="domain" description="Chalcone/stilbene synthase N-terminal" evidence="4">
    <location>
        <begin position="24"/>
        <end position="244"/>
    </location>
</feature>
<dbReference type="GO" id="GO:0016747">
    <property type="term" value="F:acyltransferase activity, transferring groups other than amino-acyl groups"/>
    <property type="evidence" value="ECO:0007669"/>
    <property type="project" value="InterPro"/>
</dbReference>
<keyword evidence="3" id="KW-0808">Transferase</keyword>
<accession>A0A4Y6I0P0</accession>
<evidence type="ECO:0000256" key="1">
    <source>
        <dbReference type="ARBA" id="ARBA00005531"/>
    </source>
</evidence>
<comment type="similarity">
    <text evidence="1 3">Belongs to the thiolase-like superfamily. Chalcone/stilbene synthases family.</text>
</comment>
<name>A0A4Y6I0P0_9MONI</name>
<dbReference type="InterPro" id="IPR011141">
    <property type="entry name" value="Polyketide_synthase_type-III"/>
</dbReference>
<dbReference type="PANTHER" id="PTHR11877:SF80">
    <property type="entry name" value="CHALCONE SYNTHASE 1"/>
    <property type="match status" value="1"/>
</dbReference>
<protein>
    <submittedName>
        <fullName evidence="6">Chalcone isomerase</fullName>
    </submittedName>
</protein>
<evidence type="ECO:0000313" key="6">
    <source>
        <dbReference type="EMBL" id="QDF63004.1"/>
    </source>
</evidence>
<evidence type="ECO:0000256" key="2">
    <source>
        <dbReference type="PIRSR" id="PIRSR000451-1"/>
    </source>
</evidence>
<evidence type="ECO:0000259" key="5">
    <source>
        <dbReference type="Pfam" id="PF02797"/>
    </source>
</evidence>
<organism evidence="6">
    <name type="scientific">Lindsaea orbiculata</name>
    <dbReference type="NCBI Taxonomy" id="641184"/>
    <lineage>
        <taxon>Eukaryota</taxon>
        <taxon>Viridiplantae</taxon>
        <taxon>Streptophyta</taxon>
        <taxon>Embryophyta</taxon>
        <taxon>Tracheophyta</taxon>
        <taxon>Polypodiopsida</taxon>
        <taxon>Polypodiidae</taxon>
        <taxon>Polypodiales</taxon>
        <taxon>Lindsaeineae</taxon>
        <taxon>Lindsaeaceae</taxon>
        <taxon>Lindsaea</taxon>
    </lineage>
</organism>